<dbReference type="InterPro" id="IPR021508">
    <property type="entry name" value="Gp17-like"/>
</dbReference>
<dbReference type="Gene3D" id="3.30.2000.30">
    <property type="match status" value="1"/>
</dbReference>
<evidence type="ECO:0000313" key="2">
    <source>
        <dbReference type="Proteomes" id="UP000564677"/>
    </source>
</evidence>
<proteinExistence type="predicted"/>
<name>A0A7X5ZWQ9_9SPHN</name>
<dbReference type="RefSeq" id="WP_167300337.1">
    <property type="nucleotide sequence ID" value="NZ_JAASQV010000002.1"/>
</dbReference>
<sequence>MSVQEVLQAALVEALAGLAVTRVFDAPPVRAARPYALVEEAWLADWSTKDMAGREGRFAVALFDTGERPARLRALAGAAEAAIEAMPRVLGEGWAIASLTLLRSRIARDGDARWTAMSEFRVRMLRSEY</sequence>
<organism evidence="1 2">
    <name type="scientific">Sphingomonas leidyi</name>
    <dbReference type="NCBI Taxonomy" id="68569"/>
    <lineage>
        <taxon>Bacteria</taxon>
        <taxon>Pseudomonadati</taxon>
        <taxon>Pseudomonadota</taxon>
        <taxon>Alphaproteobacteria</taxon>
        <taxon>Sphingomonadales</taxon>
        <taxon>Sphingomonadaceae</taxon>
        <taxon>Sphingomonas</taxon>
    </lineage>
</organism>
<accession>A0A7X5ZWQ9</accession>
<reference evidence="1 2" key="1">
    <citation type="submission" date="2020-03" db="EMBL/GenBank/DDBJ databases">
        <title>Genomic Encyclopedia of Type Strains, Phase IV (KMG-IV): sequencing the most valuable type-strain genomes for metagenomic binning, comparative biology and taxonomic classification.</title>
        <authorList>
            <person name="Goeker M."/>
        </authorList>
    </citation>
    <scope>NUCLEOTIDE SEQUENCE [LARGE SCALE GENOMIC DNA]</scope>
    <source>
        <strain evidence="1 2">DSM 4733</strain>
    </source>
</reference>
<dbReference type="EMBL" id="JAASQV010000002">
    <property type="protein sequence ID" value="NIJ66044.1"/>
    <property type="molecule type" value="Genomic_DNA"/>
</dbReference>
<dbReference type="Proteomes" id="UP000564677">
    <property type="component" value="Unassembled WGS sequence"/>
</dbReference>
<dbReference type="InterPro" id="IPR053745">
    <property type="entry name" value="Viral_Tail_Comp_sf"/>
</dbReference>
<gene>
    <name evidence="1" type="ORF">FHR20_003006</name>
</gene>
<evidence type="ECO:0008006" key="3">
    <source>
        <dbReference type="Google" id="ProtNLM"/>
    </source>
</evidence>
<protein>
    <recommendedName>
        <fullName evidence="3">DUF3168 domain-containing protein</fullName>
    </recommendedName>
</protein>
<dbReference type="Pfam" id="PF11367">
    <property type="entry name" value="Tail_completion_gp17"/>
    <property type="match status" value="1"/>
</dbReference>
<evidence type="ECO:0000313" key="1">
    <source>
        <dbReference type="EMBL" id="NIJ66044.1"/>
    </source>
</evidence>
<dbReference type="AlphaFoldDB" id="A0A7X5ZWQ9"/>
<keyword evidence="2" id="KW-1185">Reference proteome</keyword>
<comment type="caution">
    <text evidence="1">The sequence shown here is derived from an EMBL/GenBank/DDBJ whole genome shotgun (WGS) entry which is preliminary data.</text>
</comment>